<protein>
    <recommendedName>
        <fullName evidence="7">Homeobox domain-containing protein</fullName>
    </recommendedName>
</protein>
<dbReference type="PANTHER" id="PTHR24339">
    <property type="entry name" value="HOMEOBOX PROTEIN EMX-RELATED"/>
    <property type="match status" value="1"/>
</dbReference>
<dbReference type="Gene3D" id="1.10.10.60">
    <property type="entry name" value="Homeodomain-like"/>
    <property type="match status" value="1"/>
</dbReference>
<feature type="region of interest" description="Disordered" evidence="6">
    <location>
        <begin position="63"/>
        <end position="105"/>
    </location>
</feature>
<dbReference type="Pfam" id="PF00046">
    <property type="entry name" value="Homeodomain"/>
    <property type="match status" value="1"/>
</dbReference>
<feature type="region of interest" description="Disordered" evidence="6">
    <location>
        <begin position="1"/>
        <end position="24"/>
    </location>
</feature>
<evidence type="ECO:0000256" key="2">
    <source>
        <dbReference type="ARBA" id="ARBA00023125"/>
    </source>
</evidence>
<evidence type="ECO:0000256" key="3">
    <source>
        <dbReference type="ARBA" id="ARBA00023155"/>
    </source>
</evidence>
<feature type="compositionally biased region" description="Basic and acidic residues" evidence="6">
    <location>
        <begin position="15"/>
        <end position="24"/>
    </location>
</feature>
<dbReference type="GO" id="GO:0030182">
    <property type="term" value="P:neuron differentiation"/>
    <property type="evidence" value="ECO:0007669"/>
    <property type="project" value="TreeGrafter"/>
</dbReference>
<feature type="non-terminal residue" evidence="8">
    <location>
        <position position="320"/>
    </location>
</feature>
<dbReference type="InterPro" id="IPR001356">
    <property type="entry name" value="HD"/>
</dbReference>
<dbReference type="SUPFAM" id="SSF46689">
    <property type="entry name" value="Homeodomain-like"/>
    <property type="match status" value="1"/>
</dbReference>
<evidence type="ECO:0000256" key="6">
    <source>
        <dbReference type="SAM" id="MobiDB-lite"/>
    </source>
</evidence>
<dbReference type="SMART" id="SM00389">
    <property type="entry name" value="HOX"/>
    <property type="match status" value="1"/>
</dbReference>
<dbReference type="EMBL" id="OV170231">
    <property type="protein sequence ID" value="CAH0717157.1"/>
    <property type="molecule type" value="Genomic_DNA"/>
</dbReference>
<evidence type="ECO:0000259" key="7">
    <source>
        <dbReference type="SMART" id="SM00389"/>
    </source>
</evidence>
<dbReference type="PRINTS" id="PR00024">
    <property type="entry name" value="HOMEOBOX"/>
</dbReference>
<feature type="domain" description="Homeobox" evidence="7">
    <location>
        <begin position="107"/>
        <end position="169"/>
    </location>
</feature>
<evidence type="ECO:0000313" key="8">
    <source>
        <dbReference type="EMBL" id="CAH0717157.1"/>
    </source>
</evidence>
<dbReference type="PANTHER" id="PTHR24339:SF30">
    <property type="entry name" value="LATERAL MUSCLES SCARCER, ISOFORM B"/>
    <property type="match status" value="1"/>
</dbReference>
<organism evidence="8 9">
    <name type="scientific">Brenthis ino</name>
    <name type="common">lesser marbled fritillary</name>
    <dbReference type="NCBI Taxonomy" id="405034"/>
    <lineage>
        <taxon>Eukaryota</taxon>
        <taxon>Metazoa</taxon>
        <taxon>Ecdysozoa</taxon>
        <taxon>Arthropoda</taxon>
        <taxon>Hexapoda</taxon>
        <taxon>Insecta</taxon>
        <taxon>Pterygota</taxon>
        <taxon>Neoptera</taxon>
        <taxon>Endopterygota</taxon>
        <taxon>Lepidoptera</taxon>
        <taxon>Glossata</taxon>
        <taxon>Ditrysia</taxon>
        <taxon>Papilionoidea</taxon>
        <taxon>Nymphalidae</taxon>
        <taxon>Heliconiinae</taxon>
        <taxon>Argynnini</taxon>
        <taxon>Brenthis</taxon>
    </lineage>
</organism>
<gene>
    <name evidence="8" type="ORF">BINO364_LOCUS3796</name>
</gene>
<dbReference type="InterPro" id="IPR050877">
    <property type="entry name" value="EMX-VAX-Noto_Homeobox_TFs"/>
</dbReference>
<dbReference type="OrthoDB" id="6159439at2759"/>
<feature type="compositionally biased region" description="Polar residues" evidence="6">
    <location>
        <begin position="96"/>
        <end position="105"/>
    </location>
</feature>
<dbReference type="Proteomes" id="UP000838878">
    <property type="component" value="Chromosome 11"/>
</dbReference>
<evidence type="ECO:0000256" key="4">
    <source>
        <dbReference type="ARBA" id="ARBA00023242"/>
    </source>
</evidence>
<keyword evidence="2 5" id="KW-0238">DNA-binding</keyword>
<dbReference type="InterPro" id="IPR017970">
    <property type="entry name" value="Homeobox_CS"/>
</dbReference>
<dbReference type="GO" id="GO:0000978">
    <property type="term" value="F:RNA polymerase II cis-regulatory region sequence-specific DNA binding"/>
    <property type="evidence" value="ECO:0007669"/>
    <property type="project" value="TreeGrafter"/>
</dbReference>
<evidence type="ECO:0000313" key="9">
    <source>
        <dbReference type="Proteomes" id="UP000838878"/>
    </source>
</evidence>
<dbReference type="InterPro" id="IPR020479">
    <property type="entry name" value="HD_metazoa"/>
</dbReference>
<evidence type="ECO:0000256" key="5">
    <source>
        <dbReference type="RuleBase" id="RU000682"/>
    </source>
</evidence>
<dbReference type="CDD" id="cd00086">
    <property type="entry name" value="homeodomain"/>
    <property type="match status" value="1"/>
</dbReference>
<dbReference type="AlphaFoldDB" id="A0A8J9UBG9"/>
<evidence type="ECO:0000256" key="1">
    <source>
        <dbReference type="ARBA" id="ARBA00004123"/>
    </source>
</evidence>
<keyword evidence="9" id="KW-1185">Reference proteome</keyword>
<proteinExistence type="predicted"/>
<dbReference type="InterPro" id="IPR009057">
    <property type="entry name" value="Homeodomain-like_sf"/>
</dbReference>
<accession>A0A8J9UBG9</accession>
<dbReference type="GO" id="GO:0007420">
    <property type="term" value="P:brain development"/>
    <property type="evidence" value="ECO:0007669"/>
    <property type="project" value="TreeGrafter"/>
</dbReference>
<reference evidence="8" key="1">
    <citation type="submission" date="2021-12" db="EMBL/GenBank/DDBJ databases">
        <authorList>
            <person name="Martin H S."/>
        </authorList>
    </citation>
    <scope>NUCLEOTIDE SEQUENCE</scope>
</reference>
<name>A0A8J9UBG9_9NEOP</name>
<dbReference type="PROSITE" id="PS00027">
    <property type="entry name" value="HOMEOBOX_1"/>
    <property type="match status" value="1"/>
</dbReference>
<dbReference type="GO" id="GO:0000981">
    <property type="term" value="F:DNA-binding transcription factor activity, RNA polymerase II-specific"/>
    <property type="evidence" value="ECO:0007669"/>
    <property type="project" value="InterPro"/>
</dbReference>
<dbReference type="GO" id="GO:0005634">
    <property type="term" value="C:nucleus"/>
    <property type="evidence" value="ECO:0007669"/>
    <property type="project" value="UniProtKB-SubCell"/>
</dbReference>
<comment type="subcellular location">
    <subcellularLocation>
        <location evidence="1 5">Nucleus</location>
    </subcellularLocation>
</comment>
<keyword evidence="3 5" id="KW-0371">Homeobox</keyword>
<sequence length="320" mass="36840">MSEIKPESMEVTEENDSKNEKAENKLAFSIDSLLADKFVKDDSAKASTSDAEYFCVFNKDNVNVDSDEDKESSGSEQLDVESSTTGDAQEFENKPSEYQSGSCTSRGKRARTAFSAQQIKSLEAEFEKNRYLSVAARGRLARQLRLTETQIKIWFQNRRTKWKRKYTNDVEILAQQYYNSLGIITPRPMFVGDRLWIFNYPNRLQPTQQQQWAKSLNNIANVQQNPVLDRNLFRNVPKPDMPFLLPPQYPNERVFLNVDRNLTAVKIPAQNRLVSVPREVYSNMATAQRSLDLYKNNILNSAGQESSVDHLRRLEENFSI</sequence>
<keyword evidence="4 5" id="KW-0539">Nucleus</keyword>